<gene>
    <name evidence="1" type="ORF">SAMN02745121_09099</name>
</gene>
<keyword evidence="2" id="KW-1185">Reference proteome</keyword>
<reference evidence="2" key="1">
    <citation type="submission" date="2016-10" db="EMBL/GenBank/DDBJ databases">
        <authorList>
            <person name="Varghese N."/>
            <person name="Submissions S."/>
        </authorList>
    </citation>
    <scope>NUCLEOTIDE SEQUENCE [LARGE SCALE GENOMIC DNA]</scope>
    <source>
        <strain evidence="2">ATCC 25963</strain>
    </source>
</reference>
<dbReference type="Proteomes" id="UP000199400">
    <property type="component" value="Unassembled WGS sequence"/>
</dbReference>
<evidence type="ECO:0000313" key="2">
    <source>
        <dbReference type="Proteomes" id="UP000199400"/>
    </source>
</evidence>
<protein>
    <submittedName>
        <fullName evidence="1">Uncharacterized protein</fullName>
    </submittedName>
</protein>
<dbReference type="AlphaFoldDB" id="A0A1I2J0N9"/>
<proteinExistence type="predicted"/>
<name>A0A1I2J0N9_9BACT</name>
<sequence length="40" mass="4232">MDPKQGGAVKKLLASPAPCFLRGRDGCFEGPRDDPDDACP</sequence>
<accession>A0A1I2J0N9</accession>
<evidence type="ECO:0000313" key="1">
    <source>
        <dbReference type="EMBL" id="SFF47570.1"/>
    </source>
</evidence>
<dbReference type="EMBL" id="FOMX01000104">
    <property type="protein sequence ID" value="SFF47570.1"/>
    <property type="molecule type" value="Genomic_DNA"/>
</dbReference>
<organism evidence="1 2">
    <name type="scientific">Nannocystis exedens</name>
    <dbReference type="NCBI Taxonomy" id="54"/>
    <lineage>
        <taxon>Bacteria</taxon>
        <taxon>Pseudomonadati</taxon>
        <taxon>Myxococcota</taxon>
        <taxon>Polyangia</taxon>
        <taxon>Nannocystales</taxon>
        <taxon>Nannocystaceae</taxon>
        <taxon>Nannocystis</taxon>
    </lineage>
</organism>